<gene>
    <name evidence="1" type="ORF">SSLN_LOCUS8353</name>
</gene>
<dbReference type="EMBL" id="UYSU01034611">
    <property type="protein sequence ID" value="VDL94738.1"/>
    <property type="molecule type" value="Genomic_DNA"/>
</dbReference>
<reference evidence="1 2" key="2">
    <citation type="submission" date="2018-11" db="EMBL/GenBank/DDBJ databases">
        <authorList>
            <consortium name="Pathogen Informatics"/>
        </authorList>
    </citation>
    <scope>NUCLEOTIDE SEQUENCE [LARGE SCALE GENOMIC DNA]</scope>
    <source>
        <strain evidence="1 2">NST_G2</strain>
    </source>
</reference>
<name>A0A183SVV5_SCHSO</name>
<dbReference type="WBParaSite" id="SSLN_0000868301-mRNA-1">
    <property type="protein sequence ID" value="SSLN_0000868301-mRNA-1"/>
    <property type="gene ID" value="SSLN_0000868301"/>
</dbReference>
<proteinExistence type="predicted"/>
<dbReference type="AlphaFoldDB" id="A0A183SVV5"/>
<evidence type="ECO:0000313" key="1">
    <source>
        <dbReference type="EMBL" id="VDL94738.1"/>
    </source>
</evidence>
<organism evidence="3">
    <name type="scientific">Schistocephalus solidus</name>
    <name type="common">Tapeworm</name>
    <dbReference type="NCBI Taxonomy" id="70667"/>
    <lineage>
        <taxon>Eukaryota</taxon>
        <taxon>Metazoa</taxon>
        <taxon>Spiralia</taxon>
        <taxon>Lophotrochozoa</taxon>
        <taxon>Platyhelminthes</taxon>
        <taxon>Cestoda</taxon>
        <taxon>Eucestoda</taxon>
        <taxon>Diphyllobothriidea</taxon>
        <taxon>Diphyllobothriidae</taxon>
        <taxon>Schistocephalus</taxon>
    </lineage>
</organism>
<keyword evidence="2" id="KW-1185">Reference proteome</keyword>
<protein>
    <submittedName>
        <fullName evidence="3">LEM domain-containing protein</fullName>
    </submittedName>
</protein>
<accession>A0A183SVV5</accession>
<sequence>MLSLASAPLAVRFSANYDCLKGPILSKADRDALAEHGVTTPTREFYRLEFVEKHSPIANGTPSFRSALRLTLEPRHQPHSS</sequence>
<reference evidence="3" key="1">
    <citation type="submission" date="2016-06" db="UniProtKB">
        <authorList>
            <consortium name="WormBaseParasite"/>
        </authorList>
    </citation>
    <scope>IDENTIFICATION</scope>
</reference>
<evidence type="ECO:0000313" key="3">
    <source>
        <dbReference type="WBParaSite" id="SSLN_0000868301-mRNA-1"/>
    </source>
</evidence>
<evidence type="ECO:0000313" key="2">
    <source>
        <dbReference type="Proteomes" id="UP000275846"/>
    </source>
</evidence>
<dbReference type="Proteomes" id="UP000275846">
    <property type="component" value="Unassembled WGS sequence"/>
</dbReference>